<protein>
    <submittedName>
        <fullName evidence="1">Uncharacterized protein</fullName>
    </submittedName>
</protein>
<dbReference type="EMBL" id="PDND01000187">
    <property type="protein sequence ID" value="PGH30192.1"/>
    <property type="molecule type" value="Genomic_DNA"/>
</dbReference>
<evidence type="ECO:0000313" key="2">
    <source>
        <dbReference type="Proteomes" id="UP000226031"/>
    </source>
</evidence>
<sequence length="146" mass="16618">MDRDAPELAADLIKQFFSEPCYTYQEISQGGSYDMLIFWDQRRNRRLPNYVAMCPPCMILKDDSPTILIDYTKDHHADFEYMRDNWASPGGKFPVPFLALYDPSNSHLCIYDMQTQQAISEPLDLSTSGSDSLATVLQTVENGFSA</sequence>
<dbReference type="VEuPathDB" id="FungiDB:EMCG_01251"/>
<evidence type="ECO:0000313" key="1">
    <source>
        <dbReference type="EMBL" id="PGH30192.1"/>
    </source>
</evidence>
<organism evidence="1 2">
    <name type="scientific">[Emmonsia] crescens</name>
    <dbReference type="NCBI Taxonomy" id="73230"/>
    <lineage>
        <taxon>Eukaryota</taxon>
        <taxon>Fungi</taxon>
        <taxon>Dikarya</taxon>
        <taxon>Ascomycota</taxon>
        <taxon>Pezizomycotina</taxon>
        <taxon>Eurotiomycetes</taxon>
        <taxon>Eurotiomycetidae</taxon>
        <taxon>Onygenales</taxon>
        <taxon>Ajellomycetaceae</taxon>
        <taxon>Emergomyces</taxon>
    </lineage>
</organism>
<keyword evidence="2" id="KW-1185">Reference proteome</keyword>
<comment type="caution">
    <text evidence="1">The sequence shown here is derived from an EMBL/GenBank/DDBJ whole genome shotgun (WGS) entry which is preliminary data.</text>
</comment>
<reference evidence="1 2" key="1">
    <citation type="submission" date="2017-10" db="EMBL/GenBank/DDBJ databases">
        <title>Comparative genomics in systemic dimorphic fungi from Ajellomycetaceae.</title>
        <authorList>
            <person name="Munoz J.F."/>
            <person name="Mcewen J.G."/>
            <person name="Clay O.K."/>
            <person name="Cuomo C.A."/>
        </authorList>
    </citation>
    <scope>NUCLEOTIDE SEQUENCE [LARGE SCALE GENOMIC DNA]</scope>
    <source>
        <strain evidence="1 2">UAMH4076</strain>
    </source>
</reference>
<accession>A0A2B7ZB02</accession>
<name>A0A2B7ZB02_9EURO</name>
<gene>
    <name evidence="1" type="ORF">GX50_07057</name>
</gene>
<proteinExistence type="predicted"/>
<dbReference type="AlphaFoldDB" id="A0A2B7ZB02"/>
<dbReference type="Proteomes" id="UP000226031">
    <property type="component" value="Unassembled WGS sequence"/>
</dbReference>